<evidence type="ECO:0000256" key="5">
    <source>
        <dbReference type="ARBA" id="ARBA00022741"/>
    </source>
</evidence>
<evidence type="ECO:0000313" key="11">
    <source>
        <dbReference type="Proteomes" id="UP001165378"/>
    </source>
</evidence>
<dbReference type="Gene3D" id="3.40.50.300">
    <property type="entry name" value="P-loop containing nucleotide triphosphate hydrolases"/>
    <property type="match status" value="1"/>
</dbReference>
<dbReference type="SUPFAM" id="SSF52540">
    <property type="entry name" value="P-loop containing nucleoside triphosphate hydrolases"/>
    <property type="match status" value="1"/>
</dbReference>
<dbReference type="InterPro" id="IPR017871">
    <property type="entry name" value="ABC_transporter-like_CS"/>
</dbReference>
<evidence type="ECO:0000256" key="6">
    <source>
        <dbReference type="ARBA" id="ARBA00022840"/>
    </source>
</evidence>
<keyword evidence="6 10" id="KW-0067">ATP-binding</keyword>
<dbReference type="PROSITE" id="PS50893">
    <property type="entry name" value="ABC_TRANSPORTER_2"/>
    <property type="match status" value="1"/>
</dbReference>
<evidence type="ECO:0000256" key="8">
    <source>
        <dbReference type="SAM" id="MobiDB-lite"/>
    </source>
</evidence>
<keyword evidence="7" id="KW-0472">Membrane</keyword>
<dbReference type="NCBIfam" id="TIGR01727">
    <property type="entry name" value="oligo_HPY"/>
    <property type="match status" value="1"/>
</dbReference>
<comment type="subcellular location">
    <subcellularLocation>
        <location evidence="1">Cell membrane</location>
        <topology evidence="1">Peripheral membrane protein</topology>
    </subcellularLocation>
</comment>
<name>A0AA41Q0K1_9ACTN</name>
<feature type="domain" description="ABC transporter" evidence="9">
    <location>
        <begin position="20"/>
        <end position="269"/>
    </location>
</feature>
<keyword evidence="4" id="KW-1003">Cell membrane</keyword>
<protein>
    <submittedName>
        <fullName evidence="10">ATP-binding cassette domain-containing protein</fullName>
    </submittedName>
</protein>
<dbReference type="EMBL" id="JAKFHA010000007">
    <property type="protein sequence ID" value="MCF2528561.1"/>
    <property type="molecule type" value="Genomic_DNA"/>
</dbReference>
<evidence type="ECO:0000256" key="4">
    <source>
        <dbReference type="ARBA" id="ARBA00022475"/>
    </source>
</evidence>
<dbReference type="CDD" id="cd03257">
    <property type="entry name" value="ABC_NikE_OppD_transporters"/>
    <property type="match status" value="1"/>
</dbReference>
<dbReference type="InterPro" id="IPR027417">
    <property type="entry name" value="P-loop_NTPase"/>
</dbReference>
<dbReference type="InterPro" id="IPR003593">
    <property type="entry name" value="AAA+_ATPase"/>
</dbReference>
<evidence type="ECO:0000256" key="7">
    <source>
        <dbReference type="ARBA" id="ARBA00023136"/>
    </source>
</evidence>
<dbReference type="RefSeq" id="WP_235052726.1">
    <property type="nucleotide sequence ID" value="NZ_JAKFHA010000007.1"/>
</dbReference>
<dbReference type="InterPro" id="IPR003439">
    <property type="entry name" value="ABC_transporter-like_ATP-bd"/>
</dbReference>
<dbReference type="Pfam" id="PF08352">
    <property type="entry name" value="oligo_HPY"/>
    <property type="match status" value="1"/>
</dbReference>
<sequence length="435" mass="46560">MERKKDEGASTSAVTEPPLLEVEDLKVHLNTPRGVLKAVDGVSFRIGNGETLGLVGESGSGKSMLVRSLMGISPAIAEISGSVKLNGAELVGIPRKKARSIWGNRIAMVFQDPMTSLNPVVRIERQLTESMREHTSISRADAKTRAVDLLKLVGIPEPEKRAKQYPHQLSGGMRQRVTIAMALACDPDLLIADEATTALDVTVQRQILDLLEEIQADRGMGMILVSHDLGVVAGRTDEIAVMYAGRMVEKSPTEALFAQRKHQYTEALLAAVPRLDVPKSQRPKPIPGTPPDLVTFKGGCAFAGRCGAADDLCRTEQPAMISNGDVLHLFACHHPVDGSAAVDSGKTEKVETAEKAEKTEKVEKTEKAEAVEKVETAEKAEKAEAVEKTDDAETAEPVEAADDADEAETAEKAEAAGKADDGEAEETSLTKEVSA</sequence>
<feature type="compositionally biased region" description="Acidic residues" evidence="8">
    <location>
        <begin position="392"/>
        <end position="408"/>
    </location>
</feature>
<feature type="compositionally biased region" description="Basic and acidic residues" evidence="8">
    <location>
        <begin position="345"/>
        <end position="391"/>
    </location>
</feature>
<evidence type="ECO:0000256" key="3">
    <source>
        <dbReference type="ARBA" id="ARBA00022448"/>
    </source>
</evidence>
<dbReference type="PANTHER" id="PTHR43297">
    <property type="entry name" value="OLIGOPEPTIDE TRANSPORT ATP-BINDING PROTEIN APPD"/>
    <property type="match status" value="1"/>
</dbReference>
<keyword evidence="11" id="KW-1185">Reference proteome</keyword>
<dbReference type="PROSITE" id="PS00211">
    <property type="entry name" value="ABC_TRANSPORTER_1"/>
    <property type="match status" value="1"/>
</dbReference>
<keyword evidence="5" id="KW-0547">Nucleotide-binding</keyword>
<feature type="compositionally biased region" description="Basic and acidic residues" evidence="8">
    <location>
        <begin position="409"/>
        <end position="421"/>
    </location>
</feature>
<evidence type="ECO:0000256" key="2">
    <source>
        <dbReference type="ARBA" id="ARBA00005417"/>
    </source>
</evidence>
<dbReference type="Pfam" id="PF00005">
    <property type="entry name" value="ABC_tran"/>
    <property type="match status" value="1"/>
</dbReference>
<dbReference type="SMART" id="SM00382">
    <property type="entry name" value="AAA"/>
    <property type="match status" value="1"/>
</dbReference>
<organism evidence="10 11">
    <name type="scientific">Yinghuangia soli</name>
    <dbReference type="NCBI Taxonomy" id="2908204"/>
    <lineage>
        <taxon>Bacteria</taxon>
        <taxon>Bacillati</taxon>
        <taxon>Actinomycetota</taxon>
        <taxon>Actinomycetes</taxon>
        <taxon>Kitasatosporales</taxon>
        <taxon>Streptomycetaceae</taxon>
        <taxon>Yinghuangia</taxon>
    </lineage>
</organism>
<dbReference type="GO" id="GO:0005524">
    <property type="term" value="F:ATP binding"/>
    <property type="evidence" value="ECO:0007669"/>
    <property type="project" value="UniProtKB-KW"/>
</dbReference>
<dbReference type="FunFam" id="3.40.50.300:FF:000016">
    <property type="entry name" value="Oligopeptide ABC transporter ATP-binding component"/>
    <property type="match status" value="1"/>
</dbReference>
<gene>
    <name evidence="10" type="ORF">LZ495_15220</name>
</gene>
<comment type="similarity">
    <text evidence="2">Belongs to the ABC transporter superfamily.</text>
</comment>
<dbReference type="GO" id="GO:0015833">
    <property type="term" value="P:peptide transport"/>
    <property type="evidence" value="ECO:0007669"/>
    <property type="project" value="InterPro"/>
</dbReference>
<evidence type="ECO:0000256" key="1">
    <source>
        <dbReference type="ARBA" id="ARBA00004202"/>
    </source>
</evidence>
<dbReference type="AlphaFoldDB" id="A0AA41Q0K1"/>
<evidence type="ECO:0000313" key="10">
    <source>
        <dbReference type="EMBL" id="MCF2528561.1"/>
    </source>
</evidence>
<accession>A0AA41Q0K1</accession>
<dbReference type="GO" id="GO:0005886">
    <property type="term" value="C:plasma membrane"/>
    <property type="evidence" value="ECO:0007669"/>
    <property type="project" value="UniProtKB-SubCell"/>
</dbReference>
<dbReference type="Proteomes" id="UP001165378">
    <property type="component" value="Unassembled WGS sequence"/>
</dbReference>
<dbReference type="GO" id="GO:0016887">
    <property type="term" value="F:ATP hydrolysis activity"/>
    <property type="evidence" value="ECO:0007669"/>
    <property type="project" value="InterPro"/>
</dbReference>
<keyword evidence="3" id="KW-0813">Transport</keyword>
<evidence type="ECO:0000259" key="9">
    <source>
        <dbReference type="PROSITE" id="PS50893"/>
    </source>
</evidence>
<dbReference type="PANTHER" id="PTHR43297:SF2">
    <property type="entry name" value="DIPEPTIDE TRANSPORT ATP-BINDING PROTEIN DPPD"/>
    <property type="match status" value="1"/>
</dbReference>
<proteinExistence type="inferred from homology"/>
<feature type="region of interest" description="Disordered" evidence="8">
    <location>
        <begin position="338"/>
        <end position="435"/>
    </location>
</feature>
<reference evidence="10" key="1">
    <citation type="submission" date="2022-01" db="EMBL/GenBank/DDBJ databases">
        <title>Genome-Based Taxonomic Classification of the Phylum Actinobacteria.</title>
        <authorList>
            <person name="Gao Y."/>
        </authorList>
    </citation>
    <scope>NUCLEOTIDE SEQUENCE</scope>
    <source>
        <strain evidence="10">KLBMP 8922</strain>
    </source>
</reference>
<dbReference type="InterPro" id="IPR013563">
    <property type="entry name" value="Oligopep_ABC_C"/>
</dbReference>
<dbReference type="InterPro" id="IPR050388">
    <property type="entry name" value="ABC_Ni/Peptide_Import"/>
</dbReference>
<comment type="caution">
    <text evidence="10">The sequence shown here is derived from an EMBL/GenBank/DDBJ whole genome shotgun (WGS) entry which is preliminary data.</text>
</comment>